<dbReference type="GeneID" id="117675150"/>
<evidence type="ECO:0000256" key="1">
    <source>
        <dbReference type="SAM" id="MobiDB-lite"/>
    </source>
</evidence>
<protein>
    <submittedName>
        <fullName evidence="3">Homeobox protein SIX1 isoform X1</fullName>
    </submittedName>
</protein>
<proteinExistence type="predicted"/>
<gene>
    <name evidence="3" type="primary">SIX1</name>
</gene>
<dbReference type="RefSeq" id="XP_034289422.1">
    <property type="nucleotide sequence ID" value="XM_034433531.2"/>
</dbReference>
<reference evidence="3" key="1">
    <citation type="submission" date="2025-08" db="UniProtKB">
        <authorList>
            <consortium name="RefSeq"/>
        </authorList>
    </citation>
    <scope>IDENTIFICATION</scope>
    <source>
        <tissue evidence="3">Blood</tissue>
    </source>
</reference>
<name>A0A6P9D1F8_PANGU</name>
<feature type="region of interest" description="Disordered" evidence="1">
    <location>
        <begin position="214"/>
        <end position="239"/>
    </location>
</feature>
<sequence>MCSGYRSRGSQAALPGNSGDYSPCTSGQDQVEGRPQRQLQQEQWQGVGEGKRSAPKMQDWQDCSPRSLGGFKLLKLPSAAWKRKPRTRGSALYHQDQPSSYGGSGNGGKRGRDLRLFRIFYLRISADWIIWGKQSHALLLVWKAAPSRPAFSTTVTADSTKAISRGGGGWLQRRRRSTPYISESLPKPLPFDTTYYPSEEGIQIVDMVRMQLESSGQNQSRGEVLEQENTKRLEAERKGGRVSRVGPEILPWAHTVVKSFRELTINARRARATARDNFTRKILPLSGRKH</sequence>
<dbReference type="InParanoid" id="A0A6P9D1F8"/>
<evidence type="ECO:0000313" key="2">
    <source>
        <dbReference type="Proteomes" id="UP001652622"/>
    </source>
</evidence>
<accession>A0A6P9D1F8</accession>
<feature type="compositionally biased region" description="Polar residues" evidence="1">
    <location>
        <begin position="19"/>
        <end position="29"/>
    </location>
</feature>
<dbReference type="GO" id="GO:0003677">
    <property type="term" value="F:DNA binding"/>
    <property type="evidence" value="ECO:0007669"/>
    <property type="project" value="UniProtKB-KW"/>
</dbReference>
<feature type="compositionally biased region" description="Basic and acidic residues" evidence="1">
    <location>
        <begin position="228"/>
        <end position="239"/>
    </location>
</feature>
<keyword evidence="2" id="KW-1185">Reference proteome</keyword>
<keyword evidence="3" id="KW-0238">DNA-binding</keyword>
<dbReference type="Proteomes" id="UP001652622">
    <property type="component" value="Unplaced"/>
</dbReference>
<feature type="compositionally biased region" description="Low complexity" evidence="1">
    <location>
        <begin position="36"/>
        <end position="46"/>
    </location>
</feature>
<feature type="region of interest" description="Disordered" evidence="1">
    <location>
        <begin position="1"/>
        <end position="61"/>
    </location>
</feature>
<dbReference type="CTD" id="6495"/>
<keyword evidence="3" id="KW-0371">Homeobox</keyword>
<dbReference type="AlphaFoldDB" id="A0A6P9D1F8"/>
<feature type="region of interest" description="Disordered" evidence="1">
    <location>
        <begin position="86"/>
        <end position="109"/>
    </location>
</feature>
<dbReference type="KEGG" id="pgut:117675150"/>
<dbReference type="OrthoDB" id="3501850at2759"/>
<organism evidence="2 3">
    <name type="scientific">Pantherophis guttatus</name>
    <name type="common">Corn snake</name>
    <name type="synonym">Elaphe guttata</name>
    <dbReference type="NCBI Taxonomy" id="94885"/>
    <lineage>
        <taxon>Eukaryota</taxon>
        <taxon>Metazoa</taxon>
        <taxon>Chordata</taxon>
        <taxon>Craniata</taxon>
        <taxon>Vertebrata</taxon>
        <taxon>Euteleostomi</taxon>
        <taxon>Lepidosauria</taxon>
        <taxon>Squamata</taxon>
        <taxon>Bifurcata</taxon>
        <taxon>Unidentata</taxon>
        <taxon>Episquamata</taxon>
        <taxon>Toxicofera</taxon>
        <taxon>Serpentes</taxon>
        <taxon>Colubroidea</taxon>
        <taxon>Colubridae</taxon>
        <taxon>Colubrinae</taxon>
        <taxon>Pantherophis</taxon>
    </lineage>
</organism>
<evidence type="ECO:0000313" key="3">
    <source>
        <dbReference type="RefSeq" id="XP_034289422.1"/>
    </source>
</evidence>